<dbReference type="SUPFAM" id="SSF55874">
    <property type="entry name" value="ATPase domain of HSP90 chaperone/DNA topoisomerase II/histidine kinase"/>
    <property type="match status" value="1"/>
</dbReference>
<evidence type="ECO:0000256" key="7">
    <source>
        <dbReference type="ARBA" id="ARBA00023012"/>
    </source>
</evidence>
<dbReference type="GO" id="GO:0016036">
    <property type="term" value="P:cellular response to phosphate starvation"/>
    <property type="evidence" value="ECO:0007669"/>
    <property type="project" value="TreeGrafter"/>
</dbReference>
<feature type="domain" description="Histidine kinase" evidence="10">
    <location>
        <begin position="357"/>
        <end position="571"/>
    </location>
</feature>
<organism evidence="11">
    <name type="scientific">uncultured Anaerotruncus sp</name>
    <dbReference type="NCBI Taxonomy" id="905011"/>
    <lineage>
        <taxon>Bacteria</taxon>
        <taxon>Bacillati</taxon>
        <taxon>Bacillota</taxon>
        <taxon>Clostridia</taxon>
        <taxon>Eubacteriales</taxon>
        <taxon>Oscillospiraceae</taxon>
        <taxon>Anaerotruncus</taxon>
        <taxon>environmental samples</taxon>
    </lineage>
</organism>
<dbReference type="InterPro" id="IPR035965">
    <property type="entry name" value="PAS-like_dom_sf"/>
</dbReference>
<dbReference type="InterPro" id="IPR004358">
    <property type="entry name" value="Sig_transdc_His_kin-like_C"/>
</dbReference>
<dbReference type="SMART" id="SM00387">
    <property type="entry name" value="HATPase_c"/>
    <property type="match status" value="1"/>
</dbReference>
<keyword evidence="9" id="KW-1133">Transmembrane helix</keyword>
<dbReference type="PANTHER" id="PTHR45453">
    <property type="entry name" value="PHOSPHATE REGULON SENSOR PROTEIN PHOR"/>
    <property type="match status" value="1"/>
</dbReference>
<proteinExistence type="predicted"/>
<dbReference type="AlphaFoldDB" id="A0A6N2T0Q7"/>
<protein>
    <recommendedName>
        <fullName evidence="3">histidine kinase</fullName>
        <ecNumber evidence="3">2.7.13.3</ecNumber>
    </recommendedName>
</protein>
<dbReference type="PRINTS" id="PR00344">
    <property type="entry name" value="BCTRLSENSOR"/>
</dbReference>
<dbReference type="CDD" id="cd00130">
    <property type="entry name" value="PAS"/>
    <property type="match status" value="1"/>
</dbReference>
<accession>A0A6N2T0Q7</accession>
<dbReference type="InterPro" id="IPR050351">
    <property type="entry name" value="BphY/WalK/GraS-like"/>
</dbReference>
<evidence type="ECO:0000313" key="11">
    <source>
        <dbReference type="EMBL" id="VYS98338.1"/>
    </source>
</evidence>
<dbReference type="SMART" id="SM00388">
    <property type="entry name" value="HisKA"/>
    <property type="match status" value="1"/>
</dbReference>
<evidence type="ECO:0000256" key="4">
    <source>
        <dbReference type="ARBA" id="ARBA00022553"/>
    </source>
</evidence>
<keyword evidence="7" id="KW-0902">Two-component regulatory system</keyword>
<dbReference type="SUPFAM" id="SSF47384">
    <property type="entry name" value="Homodimeric domain of signal transducing histidine kinase"/>
    <property type="match status" value="1"/>
</dbReference>
<evidence type="ECO:0000259" key="10">
    <source>
        <dbReference type="PROSITE" id="PS50109"/>
    </source>
</evidence>
<dbReference type="InterPro" id="IPR013656">
    <property type="entry name" value="PAS_4"/>
</dbReference>
<keyword evidence="9" id="KW-0812">Transmembrane</keyword>
<keyword evidence="4" id="KW-0597">Phosphoprotein</keyword>
<dbReference type="CDD" id="cd00082">
    <property type="entry name" value="HisKA"/>
    <property type="match status" value="1"/>
</dbReference>
<reference evidence="11" key="1">
    <citation type="submission" date="2019-11" db="EMBL/GenBank/DDBJ databases">
        <authorList>
            <person name="Feng L."/>
        </authorList>
    </citation>
    <scope>NUCLEOTIDE SEQUENCE</scope>
    <source>
        <strain evidence="11">AundefinedLFYP135</strain>
    </source>
</reference>
<dbReference type="InterPro" id="IPR005467">
    <property type="entry name" value="His_kinase_dom"/>
</dbReference>
<sequence length="572" mass="63445">MKRRIFGSLVLLSTVAALLAGAFSSVLYYRLYARQAKLELRTIASLVTRDQHLVGGDYSDLIREALSAVEYDLRVTVVDSSGKVLADSHADPSTLEEHGSRPEIREALESGTGEELRHSDTLSQDTYYYTLRLPDGRVARFSRPINSIYAIFFSTLPALCFVLAAVFLLAWAVARMLTGRILAPVEGEAQHLKDSLLDGVEYRATPGIYEELSPFVLTIRQISQELDQHIDELKRERDAIGVITENMHEGLILLDREMKVLSINSGARQFLGEETAVDKGRHILEYTRDLELIDHIRTAMETGDPLSFDQQRDGRYDRYFISPVQTEDGALSGALVLIVDITREKQADIARREFTSNVSHELKTPLTTIKGFGEMLDEGLITKPADVKKYGGLINQESVRLLGMINDLLRLSRIEEGAGVSLSKVNLRDCAQRAQQQLARQIEERGVTVTVEGDAVLRADGGYLDELVFNLLENAVKYNKAGGRVEIQLGTEGRSAVLTVKDTGVGIPEGDQARVFERFYRVDPSRSKDRGGSGLGLAIVKHIVELFGGAIDLQSQVGEGTEITVRIPIREE</sequence>
<keyword evidence="6" id="KW-0418">Kinase</keyword>
<evidence type="ECO:0000256" key="3">
    <source>
        <dbReference type="ARBA" id="ARBA00012438"/>
    </source>
</evidence>
<dbReference type="InterPro" id="IPR003661">
    <property type="entry name" value="HisK_dim/P_dom"/>
</dbReference>
<gene>
    <name evidence="11" type="primary">srrB</name>
    <name evidence="11" type="ORF">AULFYP135_01170</name>
</gene>
<keyword evidence="5 11" id="KW-0808">Transferase</keyword>
<dbReference type="FunFam" id="3.30.565.10:FF:000006">
    <property type="entry name" value="Sensor histidine kinase WalK"/>
    <property type="match status" value="1"/>
</dbReference>
<dbReference type="InterPro" id="IPR036097">
    <property type="entry name" value="HisK_dim/P_sf"/>
</dbReference>
<dbReference type="InterPro" id="IPR000014">
    <property type="entry name" value="PAS"/>
</dbReference>
<evidence type="ECO:0000256" key="5">
    <source>
        <dbReference type="ARBA" id="ARBA00022679"/>
    </source>
</evidence>
<dbReference type="GO" id="GO:0004721">
    <property type="term" value="F:phosphoprotein phosphatase activity"/>
    <property type="evidence" value="ECO:0007669"/>
    <property type="project" value="TreeGrafter"/>
</dbReference>
<dbReference type="Pfam" id="PF08448">
    <property type="entry name" value="PAS_4"/>
    <property type="match status" value="1"/>
</dbReference>
<dbReference type="GO" id="GO:0005886">
    <property type="term" value="C:plasma membrane"/>
    <property type="evidence" value="ECO:0007669"/>
    <property type="project" value="TreeGrafter"/>
</dbReference>
<name>A0A6N2T0Q7_9FIRM</name>
<comment type="catalytic activity">
    <reaction evidence="1">
        <text>ATP + protein L-histidine = ADP + protein N-phospho-L-histidine.</text>
        <dbReference type="EC" id="2.7.13.3"/>
    </reaction>
</comment>
<dbReference type="Pfam" id="PF00512">
    <property type="entry name" value="HisKA"/>
    <property type="match status" value="1"/>
</dbReference>
<dbReference type="PANTHER" id="PTHR45453:SF1">
    <property type="entry name" value="PHOSPHATE REGULON SENSOR PROTEIN PHOR"/>
    <property type="match status" value="1"/>
</dbReference>
<evidence type="ECO:0000256" key="2">
    <source>
        <dbReference type="ARBA" id="ARBA00004370"/>
    </source>
</evidence>
<dbReference type="Gene3D" id="1.10.287.130">
    <property type="match status" value="1"/>
</dbReference>
<dbReference type="Pfam" id="PF02518">
    <property type="entry name" value="HATPase_c"/>
    <property type="match status" value="1"/>
</dbReference>
<dbReference type="CDD" id="cd00075">
    <property type="entry name" value="HATPase"/>
    <property type="match status" value="1"/>
</dbReference>
<dbReference type="GO" id="GO:0000155">
    <property type="term" value="F:phosphorelay sensor kinase activity"/>
    <property type="evidence" value="ECO:0007669"/>
    <property type="project" value="InterPro"/>
</dbReference>
<dbReference type="EC" id="2.7.13.3" evidence="3"/>
<feature type="transmembrane region" description="Helical" evidence="9">
    <location>
        <begin position="148"/>
        <end position="174"/>
    </location>
</feature>
<dbReference type="InterPro" id="IPR003594">
    <property type="entry name" value="HATPase_dom"/>
</dbReference>
<comment type="subcellular location">
    <subcellularLocation>
        <location evidence="2">Membrane</location>
    </subcellularLocation>
</comment>
<evidence type="ECO:0000256" key="6">
    <source>
        <dbReference type="ARBA" id="ARBA00022777"/>
    </source>
</evidence>
<dbReference type="PROSITE" id="PS50109">
    <property type="entry name" value="HIS_KIN"/>
    <property type="match status" value="1"/>
</dbReference>
<evidence type="ECO:0000256" key="9">
    <source>
        <dbReference type="SAM" id="Phobius"/>
    </source>
</evidence>
<keyword evidence="8 9" id="KW-0472">Membrane</keyword>
<evidence type="ECO:0000256" key="8">
    <source>
        <dbReference type="ARBA" id="ARBA00023136"/>
    </source>
</evidence>
<dbReference type="EMBL" id="CACRSL010000003">
    <property type="protein sequence ID" value="VYS98338.1"/>
    <property type="molecule type" value="Genomic_DNA"/>
</dbReference>
<dbReference type="FunFam" id="1.10.287.130:FF:000001">
    <property type="entry name" value="Two-component sensor histidine kinase"/>
    <property type="match status" value="1"/>
</dbReference>
<dbReference type="Gene3D" id="3.30.450.20">
    <property type="entry name" value="PAS domain"/>
    <property type="match status" value="1"/>
</dbReference>
<dbReference type="InterPro" id="IPR036890">
    <property type="entry name" value="HATPase_C_sf"/>
</dbReference>
<dbReference type="Gene3D" id="3.30.565.10">
    <property type="entry name" value="Histidine kinase-like ATPase, C-terminal domain"/>
    <property type="match status" value="1"/>
</dbReference>
<evidence type="ECO:0000256" key="1">
    <source>
        <dbReference type="ARBA" id="ARBA00000085"/>
    </source>
</evidence>
<dbReference type="SUPFAM" id="SSF55785">
    <property type="entry name" value="PYP-like sensor domain (PAS domain)"/>
    <property type="match status" value="1"/>
</dbReference>